<keyword evidence="11 17" id="KW-0547">Nucleotide-binding</keyword>
<dbReference type="EMBL" id="JACJVP010000044">
    <property type="protein sequence ID" value="MBB6674136.1"/>
    <property type="molecule type" value="Genomic_DNA"/>
</dbReference>
<dbReference type="Gene3D" id="3.40.50.1970">
    <property type="match status" value="1"/>
</dbReference>
<comment type="pathway">
    <text evidence="4 17">Metabolic intermediate biosynthesis; chorismate biosynthesis; chorismate from D-erythrose 4-phosphate and phosphoenolpyruvate: step 2/7.</text>
</comment>
<proteinExistence type="inferred from homology"/>
<sequence length="373" mass="39964">MAGEREIRELTVDLGERSYPIYIGAGLLERAGALFAQRGLPVKSPLLLVTDASVADRYAGIVESSLRAAGYAVSRAVVPSGESSKSLGRFDDLITAALEAGLDRRSTVIALGGGVVGDLAGFVAATYMRGVRFVQIPTTILAHDSSVGGKVAVNHRLAKNIIGAFHQPEFVLYDLNTLTSLPAREVKSGLAEVVKHGLIWDAAFVEWCDSNAQRLLALDPDALGYALYEGCKVKAAVVSRDERENDLRAILNLGHTIGHALEAVGRYGELLHGEAIAIGMVGSARLAARFGYAGEIAETTERLFRKIGLPVRIPAGYDTEAIMKAMLHDKKFMEGQMVFVVPTAIGTVEIRSDVPAAWVREIVEGLKEEAGVR</sequence>
<evidence type="ECO:0000256" key="10">
    <source>
        <dbReference type="ARBA" id="ARBA00022723"/>
    </source>
</evidence>
<protein>
    <recommendedName>
        <fullName evidence="7 17">3-dehydroquinate synthase</fullName>
        <shortName evidence="17">DHQS</shortName>
        <ecNumber evidence="6 17">4.2.3.4</ecNumber>
    </recommendedName>
</protein>
<dbReference type="UniPathway" id="UPA00053">
    <property type="reaction ID" value="UER00085"/>
</dbReference>
<comment type="similarity">
    <text evidence="5 17">Belongs to the sugar phosphate cyclases superfamily. Dehydroquinate synthase family.</text>
</comment>
<evidence type="ECO:0000256" key="1">
    <source>
        <dbReference type="ARBA" id="ARBA00001393"/>
    </source>
</evidence>
<feature type="binding site" evidence="17">
    <location>
        <position position="159"/>
    </location>
    <ligand>
        <name>NAD(+)</name>
        <dbReference type="ChEBI" id="CHEBI:57540"/>
    </ligand>
</feature>
<gene>
    <name evidence="17 20" type="primary">aroB</name>
    <name evidence="20" type="ORF">H7C19_25980</name>
</gene>
<dbReference type="GO" id="GO:0046872">
    <property type="term" value="F:metal ion binding"/>
    <property type="evidence" value="ECO:0007669"/>
    <property type="project" value="UniProtKB-KW"/>
</dbReference>
<keyword evidence="16 17" id="KW-0170">Cobalt</keyword>
<dbReference type="PANTHER" id="PTHR43622">
    <property type="entry name" value="3-DEHYDROQUINATE SYNTHASE"/>
    <property type="match status" value="1"/>
</dbReference>
<dbReference type="PIRSF" id="PIRSF001455">
    <property type="entry name" value="DHQ_synth"/>
    <property type="match status" value="1"/>
</dbReference>
<evidence type="ECO:0000256" key="12">
    <source>
        <dbReference type="ARBA" id="ARBA00022833"/>
    </source>
</evidence>
<dbReference type="SUPFAM" id="SSF56796">
    <property type="entry name" value="Dehydroquinate synthase-like"/>
    <property type="match status" value="1"/>
</dbReference>
<evidence type="ECO:0000313" key="21">
    <source>
        <dbReference type="Proteomes" id="UP000547209"/>
    </source>
</evidence>
<comment type="subcellular location">
    <subcellularLocation>
        <location evidence="3 17">Cytoplasm</location>
    </subcellularLocation>
</comment>
<evidence type="ECO:0000256" key="9">
    <source>
        <dbReference type="ARBA" id="ARBA00022605"/>
    </source>
</evidence>
<dbReference type="NCBIfam" id="TIGR01357">
    <property type="entry name" value="aroB"/>
    <property type="match status" value="1"/>
</dbReference>
<dbReference type="Pfam" id="PF24621">
    <property type="entry name" value="DHQS_C"/>
    <property type="match status" value="1"/>
</dbReference>
<dbReference type="GO" id="GO:0005737">
    <property type="term" value="C:cytoplasm"/>
    <property type="evidence" value="ECO:0007669"/>
    <property type="project" value="UniProtKB-SubCell"/>
</dbReference>
<dbReference type="PANTHER" id="PTHR43622:SF7">
    <property type="entry name" value="3-DEHYDROQUINATE SYNTHASE, CHLOROPLASTIC"/>
    <property type="match status" value="1"/>
</dbReference>
<dbReference type="HAMAP" id="MF_00110">
    <property type="entry name" value="DHQ_synthase"/>
    <property type="match status" value="1"/>
</dbReference>
<evidence type="ECO:0000256" key="17">
    <source>
        <dbReference type="HAMAP-Rule" id="MF_00110"/>
    </source>
</evidence>
<keyword evidence="13 17" id="KW-0520">NAD</keyword>
<evidence type="ECO:0000256" key="11">
    <source>
        <dbReference type="ARBA" id="ARBA00022741"/>
    </source>
</evidence>
<feature type="binding site" evidence="17">
    <location>
        <position position="192"/>
    </location>
    <ligand>
        <name>Zn(2+)</name>
        <dbReference type="ChEBI" id="CHEBI:29105"/>
    </ligand>
</feature>
<evidence type="ECO:0000256" key="16">
    <source>
        <dbReference type="ARBA" id="ARBA00023285"/>
    </source>
</evidence>
<dbReference type="Proteomes" id="UP000547209">
    <property type="component" value="Unassembled WGS sequence"/>
</dbReference>
<feature type="binding site" evidence="17">
    <location>
        <begin position="80"/>
        <end position="85"/>
    </location>
    <ligand>
        <name>NAD(+)</name>
        <dbReference type="ChEBI" id="CHEBI:57540"/>
    </ligand>
</feature>
<comment type="caution">
    <text evidence="17">Lacks conserved residue(s) required for the propagation of feature annotation.</text>
</comment>
<dbReference type="GO" id="GO:0009073">
    <property type="term" value="P:aromatic amino acid family biosynthetic process"/>
    <property type="evidence" value="ECO:0007669"/>
    <property type="project" value="UniProtKB-KW"/>
</dbReference>
<feature type="binding site" evidence="17">
    <location>
        <begin position="114"/>
        <end position="118"/>
    </location>
    <ligand>
        <name>NAD(+)</name>
        <dbReference type="ChEBI" id="CHEBI:57540"/>
    </ligand>
</feature>
<dbReference type="GO" id="GO:0000166">
    <property type="term" value="F:nucleotide binding"/>
    <property type="evidence" value="ECO:0007669"/>
    <property type="project" value="UniProtKB-KW"/>
</dbReference>
<evidence type="ECO:0000256" key="3">
    <source>
        <dbReference type="ARBA" id="ARBA00004496"/>
    </source>
</evidence>
<dbReference type="InterPro" id="IPR056179">
    <property type="entry name" value="DHQS_C"/>
</dbReference>
<evidence type="ECO:0000256" key="6">
    <source>
        <dbReference type="ARBA" id="ARBA00013031"/>
    </source>
</evidence>
<evidence type="ECO:0000256" key="15">
    <source>
        <dbReference type="ARBA" id="ARBA00023239"/>
    </source>
</evidence>
<reference evidence="20 21" key="1">
    <citation type="submission" date="2020-08" db="EMBL/GenBank/DDBJ databases">
        <title>Cohnella phylogeny.</title>
        <authorList>
            <person name="Dunlap C."/>
        </authorList>
    </citation>
    <scope>NUCLEOTIDE SEQUENCE [LARGE SCALE GENOMIC DNA]</scope>
    <source>
        <strain evidence="20 21">DSM 28246</strain>
    </source>
</reference>
<dbReference type="GO" id="GO:0008652">
    <property type="term" value="P:amino acid biosynthetic process"/>
    <property type="evidence" value="ECO:0007669"/>
    <property type="project" value="UniProtKB-KW"/>
</dbReference>
<feature type="binding site" evidence="17">
    <location>
        <position position="255"/>
    </location>
    <ligand>
        <name>Zn(2+)</name>
        <dbReference type="ChEBI" id="CHEBI:29105"/>
    </ligand>
</feature>
<feature type="domain" description="3-dehydroquinate synthase N-terminal" evidence="18">
    <location>
        <begin position="77"/>
        <end position="187"/>
    </location>
</feature>
<dbReference type="Pfam" id="PF01761">
    <property type="entry name" value="DHQ_synthase"/>
    <property type="match status" value="1"/>
</dbReference>
<evidence type="ECO:0000256" key="13">
    <source>
        <dbReference type="ARBA" id="ARBA00023027"/>
    </source>
</evidence>
<keyword evidence="10 17" id="KW-0479">Metal-binding</keyword>
<keyword evidence="8 17" id="KW-0963">Cytoplasm</keyword>
<comment type="function">
    <text evidence="17">Catalyzes the conversion of 3-deoxy-D-arabino-heptulosonate 7-phosphate (DAHP) to dehydroquinate (DHQ).</text>
</comment>
<accession>A0A7X0RV58</accession>
<keyword evidence="12 17" id="KW-0862">Zinc</keyword>
<comment type="catalytic activity">
    <reaction evidence="1 17">
        <text>7-phospho-2-dehydro-3-deoxy-D-arabino-heptonate = 3-dehydroquinate + phosphate</text>
        <dbReference type="Rhea" id="RHEA:21968"/>
        <dbReference type="ChEBI" id="CHEBI:32364"/>
        <dbReference type="ChEBI" id="CHEBI:43474"/>
        <dbReference type="ChEBI" id="CHEBI:58394"/>
        <dbReference type="EC" id="4.2.3.4"/>
    </reaction>
</comment>
<dbReference type="AlphaFoldDB" id="A0A7X0RV58"/>
<feature type="binding site" evidence="17">
    <location>
        <begin position="138"/>
        <end position="139"/>
    </location>
    <ligand>
        <name>NAD(+)</name>
        <dbReference type="ChEBI" id="CHEBI:57540"/>
    </ligand>
</feature>
<feature type="binding site" evidence="17">
    <location>
        <position position="272"/>
    </location>
    <ligand>
        <name>Zn(2+)</name>
        <dbReference type="ChEBI" id="CHEBI:29105"/>
    </ligand>
</feature>
<evidence type="ECO:0000256" key="7">
    <source>
        <dbReference type="ARBA" id="ARBA00017684"/>
    </source>
</evidence>
<dbReference type="InterPro" id="IPR030960">
    <property type="entry name" value="DHQS/DOIS_N"/>
</dbReference>
<evidence type="ECO:0000259" key="18">
    <source>
        <dbReference type="Pfam" id="PF01761"/>
    </source>
</evidence>
<comment type="cofactor">
    <cofactor evidence="17">
        <name>Co(2+)</name>
        <dbReference type="ChEBI" id="CHEBI:48828"/>
    </cofactor>
    <cofactor evidence="17">
        <name>Zn(2+)</name>
        <dbReference type="ChEBI" id="CHEBI:29105"/>
    </cofactor>
    <text evidence="17">Binds 1 divalent metal cation per subunit. Can use either Co(2+) or Zn(2+).</text>
</comment>
<evidence type="ECO:0000256" key="4">
    <source>
        <dbReference type="ARBA" id="ARBA00004661"/>
    </source>
</evidence>
<feature type="domain" description="3-dehydroquinate synthase C-terminal" evidence="19">
    <location>
        <begin position="189"/>
        <end position="331"/>
    </location>
</feature>
<evidence type="ECO:0000259" key="19">
    <source>
        <dbReference type="Pfam" id="PF24621"/>
    </source>
</evidence>
<keyword evidence="14 17" id="KW-0057">Aromatic amino acid biosynthesis</keyword>
<evidence type="ECO:0000313" key="20">
    <source>
        <dbReference type="EMBL" id="MBB6674136.1"/>
    </source>
</evidence>
<dbReference type="InterPro" id="IPR030963">
    <property type="entry name" value="DHQ_synth_fam"/>
</dbReference>
<evidence type="ECO:0000256" key="14">
    <source>
        <dbReference type="ARBA" id="ARBA00023141"/>
    </source>
</evidence>
<dbReference type="InterPro" id="IPR016037">
    <property type="entry name" value="DHQ_synth_AroB"/>
</dbReference>
<dbReference type="EC" id="4.2.3.4" evidence="6 17"/>
<keyword evidence="9 17" id="KW-0028">Amino-acid biosynthesis</keyword>
<dbReference type="RefSeq" id="WP_185671997.1">
    <property type="nucleotide sequence ID" value="NZ_JACJVP010000044.1"/>
</dbReference>
<organism evidence="20 21">
    <name type="scientific">Cohnella nanjingensis</name>
    <dbReference type="NCBI Taxonomy" id="1387779"/>
    <lineage>
        <taxon>Bacteria</taxon>
        <taxon>Bacillati</taxon>
        <taxon>Bacillota</taxon>
        <taxon>Bacilli</taxon>
        <taxon>Bacillales</taxon>
        <taxon>Paenibacillaceae</taxon>
        <taxon>Cohnella</taxon>
    </lineage>
</organism>
<dbReference type="Gene3D" id="1.20.1090.10">
    <property type="entry name" value="Dehydroquinate synthase-like - alpha domain"/>
    <property type="match status" value="1"/>
</dbReference>
<evidence type="ECO:0000256" key="5">
    <source>
        <dbReference type="ARBA" id="ARBA00005412"/>
    </source>
</evidence>
<dbReference type="FunFam" id="3.40.50.1970:FF:000001">
    <property type="entry name" value="3-dehydroquinate synthase"/>
    <property type="match status" value="1"/>
</dbReference>
<comment type="cofactor">
    <cofactor evidence="2 17">
        <name>NAD(+)</name>
        <dbReference type="ChEBI" id="CHEBI:57540"/>
    </cofactor>
</comment>
<comment type="caution">
    <text evidence="20">The sequence shown here is derived from an EMBL/GenBank/DDBJ whole genome shotgun (WGS) entry which is preliminary data.</text>
</comment>
<dbReference type="CDD" id="cd08195">
    <property type="entry name" value="DHQS"/>
    <property type="match status" value="1"/>
</dbReference>
<dbReference type="GO" id="GO:0003856">
    <property type="term" value="F:3-dehydroquinate synthase activity"/>
    <property type="evidence" value="ECO:0007669"/>
    <property type="project" value="UniProtKB-UniRule"/>
</dbReference>
<feature type="binding site" evidence="17">
    <location>
        <position position="150"/>
    </location>
    <ligand>
        <name>NAD(+)</name>
        <dbReference type="ChEBI" id="CHEBI:57540"/>
    </ligand>
</feature>
<name>A0A7X0RV58_9BACL</name>
<keyword evidence="15 17" id="KW-0456">Lyase</keyword>
<evidence type="ECO:0000256" key="8">
    <source>
        <dbReference type="ARBA" id="ARBA00022490"/>
    </source>
</evidence>
<dbReference type="GO" id="GO:0009423">
    <property type="term" value="P:chorismate biosynthetic process"/>
    <property type="evidence" value="ECO:0007669"/>
    <property type="project" value="UniProtKB-UniRule"/>
</dbReference>
<evidence type="ECO:0000256" key="2">
    <source>
        <dbReference type="ARBA" id="ARBA00001911"/>
    </source>
</evidence>
<dbReference type="InterPro" id="IPR050071">
    <property type="entry name" value="Dehydroquinate_synthase"/>
</dbReference>
<keyword evidence="21" id="KW-1185">Reference proteome</keyword>